<evidence type="ECO:0000256" key="1">
    <source>
        <dbReference type="ARBA" id="ARBA00000085"/>
    </source>
</evidence>
<comment type="catalytic activity">
    <reaction evidence="1">
        <text>ATP + protein L-histidine = ADP + protein N-phospho-L-histidine.</text>
        <dbReference type="EC" id="2.7.13.3"/>
    </reaction>
</comment>
<dbReference type="SMART" id="SM00388">
    <property type="entry name" value="HisKA"/>
    <property type="match status" value="1"/>
</dbReference>
<evidence type="ECO:0000256" key="8">
    <source>
        <dbReference type="ARBA" id="ARBA00023012"/>
    </source>
</evidence>
<dbReference type="InterPro" id="IPR036097">
    <property type="entry name" value="HisK_dim/P_sf"/>
</dbReference>
<dbReference type="EMBL" id="CP096034">
    <property type="protein sequence ID" value="UPM56079.1"/>
    <property type="molecule type" value="Genomic_DNA"/>
</dbReference>
<protein>
    <recommendedName>
        <fullName evidence="2">histidine kinase</fullName>
        <ecNumber evidence="2">2.7.13.3</ecNumber>
    </recommendedName>
</protein>
<keyword evidence="7 10" id="KW-0067">ATP-binding</keyword>
<dbReference type="InterPro" id="IPR004358">
    <property type="entry name" value="Sig_transdc_His_kin-like_C"/>
</dbReference>
<dbReference type="InterPro" id="IPR003661">
    <property type="entry name" value="HisK_dim/P_dom"/>
</dbReference>
<dbReference type="SUPFAM" id="SSF55874">
    <property type="entry name" value="ATPase domain of HSP90 chaperone/DNA topoisomerase II/histidine kinase"/>
    <property type="match status" value="1"/>
</dbReference>
<evidence type="ECO:0000313" key="10">
    <source>
        <dbReference type="EMBL" id="UPM56079.1"/>
    </source>
</evidence>
<evidence type="ECO:0000256" key="4">
    <source>
        <dbReference type="ARBA" id="ARBA00022679"/>
    </source>
</evidence>
<name>A0ABY4JRY2_9BACI</name>
<dbReference type="Gene3D" id="1.10.490.70">
    <property type="entry name" value="Histidine kinase N-terminal domain"/>
    <property type="match status" value="1"/>
</dbReference>
<accession>A0ABY4JRY2</accession>
<evidence type="ECO:0000256" key="5">
    <source>
        <dbReference type="ARBA" id="ARBA00022741"/>
    </source>
</evidence>
<dbReference type="Gene3D" id="1.10.287.130">
    <property type="match status" value="1"/>
</dbReference>
<keyword evidence="11" id="KW-1185">Reference proteome</keyword>
<proteinExistence type="predicted"/>
<evidence type="ECO:0000259" key="9">
    <source>
        <dbReference type="PROSITE" id="PS50109"/>
    </source>
</evidence>
<reference evidence="10 11" key="1">
    <citation type="submission" date="2022-04" db="EMBL/GenBank/DDBJ databases">
        <title>Mechanism of arsenic methylation and mitigation arsenic toxicity by Bacillus sp. LH14 from an Arsenic-Contaminated Paddy Soil.</title>
        <authorList>
            <person name="Wang D."/>
        </authorList>
    </citation>
    <scope>NUCLEOTIDE SEQUENCE [LARGE SCALE GENOMIC DNA]</scope>
    <source>
        <strain evidence="10 11">LH14</strain>
    </source>
</reference>
<evidence type="ECO:0000256" key="6">
    <source>
        <dbReference type="ARBA" id="ARBA00022777"/>
    </source>
</evidence>
<feature type="domain" description="Histidine kinase" evidence="9">
    <location>
        <begin position="169"/>
        <end position="374"/>
    </location>
</feature>
<gene>
    <name evidence="10" type="ORF">MY490_09695</name>
</gene>
<dbReference type="InterPro" id="IPR018984">
    <property type="entry name" value="Histidine_kinase_N"/>
</dbReference>
<keyword evidence="6" id="KW-0418">Kinase</keyword>
<dbReference type="Pfam" id="PF09385">
    <property type="entry name" value="HisK_N"/>
    <property type="match status" value="1"/>
</dbReference>
<dbReference type="CDD" id="cd00082">
    <property type="entry name" value="HisKA"/>
    <property type="match status" value="1"/>
</dbReference>
<dbReference type="Gene3D" id="3.30.565.10">
    <property type="entry name" value="Histidine kinase-like ATPase, C-terminal domain"/>
    <property type="match status" value="1"/>
</dbReference>
<sequence>MEVFLIDMSIESRYSTFIKESMPTLTKNWVAQAVISDNDPFKSEIIINGTKLIDFTLLFIEGKINEDQVKDLAHKIALERAKASANIGDFVYNSNIGRSELFKHLSEFEESISLLQPLINKINYVFDQFIYFTVKQYSYLITQDIEEKKQFIDETHKERLTILGQMSASFVHEFRNPLTSIIGFVKLLKGDHPQLKYLDIIDHELHQLNFRIDQFLHVSKKEHDQIVESFLINDLFKEITEFLYPSIVNSNVVLQEGISQKIYIPGFRNELRQVLLNILMNSIDALAENDGQKTIHYQVSDLEDMIEIQIRNNGPKISEESIRTIFEPFVTTKNHGTGIGLFVCKQIIEKHDGNIKCFSDDEWTAFYITLPKEALKNSDD</sequence>
<dbReference type="InterPro" id="IPR036890">
    <property type="entry name" value="HATPase_C_sf"/>
</dbReference>
<keyword evidence="5" id="KW-0547">Nucleotide-binding</keyword>
<dbReference type="Proteomes" id="UP000830639">
    <property type="component" value="Chromosome"/>
</dbReference>
<dbReference type="PROSITE" id="PS50109">
    <property type="entry name" value="HIS_KIN"/>
    <property type="match status" value="1"/>
</dbReference>
<keyword evidence="8" id="KW-0902">Two-component regulatory system</keyword>
<evidence type="ECO:0000313" key="11">
    <source>
        <dbReference type="Proteomes" id="UP000830639"/>
    </source>
</evidence>
<dbReference type="PANTHER" id="PTHR43065:SF10">
    <property type="entry name" value="PEROXIDE STRESS-ACTIVATED HISTIDINE KINASE MAK3"/>
    <property type="match status" value="1"/>
</dbReference>
<dbReference type="Pfam" id="PF00512">
    <property type="entry name" value="HisKA"/>
    <property type="match status" value="1"/>
</dbReference>
<evidence type="ECO:0000256" key="7">
    <source>
        <dbReference type="ARBA" id="ARBA00022840"/>
    </source>
</evidence>
<dbReference type="InterPro" id="IPR003594">
    <property type="entry name" value="HATPase_dom"/>
</dbReference>
<dbReference type="GO" id="GO:0005524">
    <property type="term" value="F:ATP binding"/>
    <property type="evidence" value="ECO:0007669"/>
    <property type="project" value="UniProtKB-KW"/>
</dbReference>
<keyword evidence="3" id="KW-0597">Phosphoprotein</keyword>
<dbReference type="Pfam" id="PF02518">
    <property type="entry name" value="HATPase_c"/>
    <property type="match status" value="1"/>
</dbReference>
<keyword evidence="4" id="KW-0808">Transferase</keyword>
<evidence type="ECO:0000256" key="3">
    <source>
        <dbReference type="ARBA" id="ARBA00022553"/>
    </source>
</evidence>
<dbReference type="EC" id="2.7.13.3" evidence="2"/>
<dbReference type="SUPFAM" id="SSF47384">
    <property type="entry name" value="Homodimeric domain of signal transducing histidine kinase"/>
    <property type="match status" value="1"/>
</dbReference>
<dbReference type="SMART" id="SM00387">
    <property type="entry name" value="HATPase_c"/>
    <property type="match status" value="1"/>
</dbReference>
<dbReference type="PRINTS" id="PR00344">
    <property type="entry name" value="BCTRLSENSOR"/>
</dbReference>
<dbReference type="PANTHER" id="PTHR43065">
    <property type="entry name" value="SENSOR HISTIDINE KINASE"/>
    <property type="match status" value="1"/>
</dbReference>
<dbReference type="InterPro" id="IPR005467">
    <property type="entry name" value="His_kinase_dom"/>
</dbReference>
<evidence type="ECO:0000256" key="2">
    <source>
        <dbReference type="ARBA" id="ARBA00012438"/>
    </source>
</evidence>
<organism evidence="10 11">
    <name type="scientific">Gottfriedia acidiceleris</name>
    <dbReference type="NCBI Taxonomy" id="371036"/>
    <lineage>
        <taxon>Bacteria</taxon>
        <taxon>Bacillati</taxon>
        <taxon>Bacillota</taxon>
        <taxon>Bacilli</taxon>
        <taxon>Bacillales</taxon>
        <taxon>Bacillaceae</taxon>
        <taxon>Gottfriedia</taxon>
    </lineage>
</organism>